<comment type="caution">
    <text evidence="1">The sequence shown here is derived from an EMBL/GenBank/DDBJ whole genome shotgun (WGS) entry which is preliminary data.</text>
</comment>
<reference evidence="1 2" key="1">
    <citation type="submission" date="2021-06" db="EMBL/GenBank/DDBJ databases">
        <authorList>
            <person name="Palmer J.M."/>
        </authorList>
    </citation>
    <scope>NUCLEOTIDE SEQUENCE [LARGE SCALE GENOMIC DNA]</scope>
    <source>
        <strain evidence="1 2">GA_2019</strain>
        <tissue evidence="1">Muscle</tissue>
    </source>
</reference>
<sequence>KKNCPVTITTSAGFASHAWKNLSELRVPCPLLTHGRIHLIEDLVKEPVVLKANEEFFKIPLIGFDPGAFPEVASVKGGFGVGELSLFWILRRDRRSLVCFPQQPDQMPPDPRLSSFTQHGLRFLPLTCSRGLFPPRCPSVSALFIYPPISLAGHRFGFAIPSLSLGGASDVAEENRYPFYVCIISQIKKLMN</sequence>
<accession>A0ABV0PMA4</accession>
<evidence type="ECO:0000313" key="2">
    <source>
        <dbReference type="Proteomes" id="UP001476798"/>
    </source>
</evidence>
<feature type="non-terminal residue" evidence="1">
    <location>
        <position position="1"/>
    </location>
</feature>
<dbReference type="EMBL" id="JAHRIO010080473">
    <property type="protein sequence ID" value="MEQ2184558.1"/>
    <property type="molecule type" value="Genomic_DNA"/>
</dbReference>
<protein>
    <submittedName>
        <fullName evidence="1">Uncharacterized protein</fullName>
    </submittedName>
</protein>
<gene>
    <name evidence="1" type="ORF">GOODEAATRI_009219</name>
</gene>
<organism evidence="1 2">
    <name type="scientific">Goodea atripinnis</name>
    <dbReference type="NCBI Taxonomy" id="208336"/>
    <lineage>
        <taxon>Eukaryota</taxon>
        <taxon>Metazoa</taxon>
        <taxon>Chordata</taxon>
        <taxon>Craniata</taxon>
        <taxon>Vertebrata</taxon>
        <taxon>Euteleostomi</taxon>
        <taxon>Actinopterygii</taxon>
        <taxon>Neopterygii</taxon>
        <taxon>Teleostei</taxon>
        <taxon>Neoteleostei</taxon>
        <taxon>Acanthomorphata</taxon>
        <taxon>Ovalentaria</taxon>
        <taxon>Atherinomorphae</taxon>
        <taxon>Cyprinodontiformes</taxon>
        <taxon>Goodeidae</taxon>
        <taxon>Goodea</taxon>
    </lineage>
</organism>
<keyword evidence="2" id="KW-1185">Reference proteome</keyword>
<evidence type="ECO:0000313" key="1">
    <source>
        <dbReference type="EMBL" id="MEQ2184558.1"/>
    </source>
</evidence>
<name>A0ABV0PMA4_9TELE</name>
<proteinExistence type="predicted"/>
<dbReference type="Proteomes" id="UP001476798">
    <property type="component" value="Unassembled WGS sequence"/>
</dbReference>